<organism evidence="1 2">
    <name type="scientific">Leptospira licerasiae str. MMD4847</name>
    <dbReference type="NCBI Taxonomy" id="1049971"/>
    <lineage>
        <taxon>Bacteria</taxon>
        <taxon>Pseudomonadati</taxon>
        <taxon>Spirochaetota</taxon>
        <taxon>Spirochaetia</taxon>
        <taxon>Leptospirales</taxon>
        <taxon>Leptospiraceae</taxon>
        <taxon>Leptospira</taxon>
    </lineage>
</organism>
<protein>
    <submittedName>
        <fullName evidence="1">Uncharacterized protein</fullName>
    </submittedName>
</protein>
<name>A0ABN0H9G8_9LEPT</name>
<evidence type="ECO:0000313" key="1">
    <source>
        <dbReference type="EMBL" id="EJZ42261.1"/>
    </source>
</evidence>
<evidence type="ECO:0000313" key="2">
    <source>
        <dbReference type="Proteomes" id="UP000018720"/>
    </source>
</evidence>
<reference evidence="1 2" key="1">
    <citation type="submission" date="2012-08" db="EMBL/GenBank/DDBJ databases">
        <authorList>
            <person name="Harkins D.M."/>
            <person name="Durkin A.S."/>
            <person name="Selengut J.D."/>
            <person name="Sanka R."/>
            <person name="DePew J."/>
            <person name="Purushe J."/>
            <person name="Matthias M.A."/>
            <person name="Vinetz J.M."/>
            <person name="Sutton G.G."/>
            <person name="Nelson W.C."/>
            <person name="Fouts D.E."/>
        </authorList>
    </citation>
    <scope>NUCLEOTIDE SEQUENCE [LARGE SCALE GENOMIC DNA]</scope>
    <source>
        <strain evidence="1 2">MMD4847</strain>
    </source>
</reference>
<comment type="caution">
    <text evidence="1">The sequence shown here is derived from an EMBL/GenBank/DDBJ whole genome shotgun (WGS) entry which is preliminary data.</text>
</comment>
<gene>
    <name evidence="1" type="ORF">LEP1GSC178_0032</name>
</gene>
<accession>A0ABN0H9G8</accession>
<proteinExistence type="predicted"/>
<dbReference type="EMBL" id="AHOM02000005">
    <property type="protein sequence ID" value="EJZ42261.1"/>
    <property type="molecule type" value="Genomic_DNA"/>
</dbReference>
<dbReference type="Proteomes" id="UP000018720">
    <property type="component" value="Unassembled WGS sequence"/>
</dbReference>
<keyword evidence="2" id="KW-1185">Reference proteome</keyword>
<sequence length="192" mass="21871">MSWHYSAVLVAEFSEVSSSGFEQCVQSKSNLIVSESLSKGRMIAFSRLFQFGMIFEPSTEDLGGALLTWFREVFLAKAFLFPEKEPVYPENDLDCGRKCLESFAKYDLNTFSWKIPQCLLGEEWKSFSGTWPPWGSMRNGECSERTTPVLTISEKESGYWATPTKMMRGLASKGDIEKFLRKSGERTDTIFK</sequence>